<dbReference type="InterPro" id="IPR025924">
    <property type="entry name" value="YHYH_dom"/>
</dbReference>
<keyword evidence="5" id="KW-1185">Reference proteome</keyword>
<reference evidence="4 5" key="1">
    <citation type="submission" date="2014-09" db="EMBL/GenBank/DDBJ databases">
        <title>Vibrio maritimus JCM 19240. (C210) whole genome shotgun sequence.</title>
        <authorList>
            <person name="Sawabe T."/>
            <person name="Meirelles P."/>
            <person name="Nakanishi M."/>
            <person name="Sayaka M."/>
            <person name="Hattori M."/>
            <person name="Ohkuma M."/>
        </authorList>
    </citation>
    <scope>NUCLEOTIDE SEQUENCE [LARGE SCALE GENOMIC DNA]</scope>
    <source>
        <strain evidence="4 5">JCM 19240</strain>
    </source>
</reference>
<evidence type="ECO:0000259" key="3">
    <source>
        <dbReference type="Pfam" id="PF14240"/>
    </source>
</evidence>
<evidence type="ECO:0000313" key="4">
    <source>
        <dbReference type="EMBL" id="GAL34631.1"/>
    </source>
</evidence>
<sequence>MHSTPRILSFSIITLLVTSSLLGCGGGGDDGGSTSDGSSDNATGSQTPTTSSDITDVLFTKTSGDCEQYTGDFTSDVEDIQRSASFNGSVSVQSSGTHCIVQSNGIPNHDFNDASASFATNVSEQTQQYEFDSDPSVSTTITELSLPVSEAILLNGVKVDLLAAACYGVGNEKTGCDQDQIDNPWRFDPMSPLNRFGTDEHHAHVQPDGTYHYHGNPMAMFEQNCAGGEPSPVIGFAADGFPIYGSCYRDPQDGVVKAATSSYQLKPGTRQAVAGYTTPVAGGSVASNLYDGQFRGDYEYVVASGSLDQCNGMTVDGQYGYYVTDSFPWLLNCFKGTVDSSFGASAQIRSHSH</sequence>
<evidence type="ECO:0000256" key="2">
    <source>
        <dbReference type="SAM" id="SignalP"/>
    </source>
</evidence>
<dbReference type="Pfam" id="PF14240">
    <property type="entry name" value="YHYH"/>
    <property type="match status" value="1"/>
</dbReference>
<name>A0A090T3X9_9VIBR</name>
<organism evidence="4 5">
    <name type="scientific">Vibrio maritimus</name>
    <dbReference type="NCBI Taxonomy" id="990268"/>
    <lineage>
        <taxon>Bacteria</taxon>
        <taxon>Pseudomonadati</taxon>
        <taxon>Pseudomonadota</taxon>
        <taxon>Gammaproteobacteria</taxon>
        <taxon>Vibrionales</taxon>
        <taxon>Vibrionaceae</taxon>
        <taxon>Vibrio</taxon>
    </lineage>
</organism>
<proteinExistence type="predicted"/>
<feature type="chain" id="PRO_5001865554" description="YHYH domain-containing protein" evidence="2">
    <location>
        <begin position="24"/>
        <end position="353"/>
    </location>
</feature>
<dbReference type="EMBL" id="BBMT01000005">
    <property type="protein sequence ID" value="GAL34631.1"/>
    <property type="molecule type" value="Genomic_DNA"/>
</dbReference>
<protein>
    <recommendedName>
        <fullName evidence="3">YHYH domain-containing protein</fullName>
    </recommendedName>
</protein>
<dbReference type="AlphaFoldDB" id="A0A090T3X9"/>
<accession>A0A090T3X9</accession>
<dbReference type="OrthoDB" id="9796530at2"/>
<dbReference type="Proteomes" id="UP000029224">
    <property type="component" value="Unassembled WGS sequence"/>
</dbReference>
<evidence type="ECO:0000313" key="5">
    <source>
        <dbReference type="Proteomes" id="UP000029224"/>
    </source>
</evidence>
<feature type="region of interest" description="Disordered" evidence="1">
    <location>
        <begin position="27"/>
        <end position="52"/>
    </location>
</feature>
<dbReference type="PROSITE" id="PS51257">
    <property type="entry name" value="PROKAR_LIPOPROTEIN"/>
    <property type="match status" value="1"/>
</dbReference>
<gene>
    <name evidence="4" type="ORF">JCM19240_4181</name>
</gene>
<comment type="caution">
    <text evidence="4">The sequence shown here is derived from an EMBL/GenBank/DDBJ whole genome shotgun (WGS) entry which is preliminary data.</text>
</comment>
<feature type="domain" description="YHYH" evidence="3">
    <location>
        <begin position="129"/>
        <end position="336"/>
    </location>
</feature>
<reference evidence="4 5" key="2">
    <citation type="submission" date="2014-09" db="EMBL/GenBank/DDBJ databases">
        <authorList>
            <consortium name="NBRP consortium"/>
            <person name="Sawabe T."/>
            <person name="Meirelles P."/>
            <person name="Nakanishi M."/>
            <person name="Sayaka M."/>
            <person name="Hattori M."/>
            <person name="Ohkuma M."/>
        </authorList>
    </citation>
    <scope>NUCLEOTIDE SEQUENCE [LARGE SCALE GENOMIC DNA]</scope>
    <source>
        <strain evidence="4 5">JCM 19240</strain>
    </source>
</reference>
<feature type="signal peptide" evidence="2">
    <location>
        <begin position="1"/>
        <end position="23"/>
    </location>
</feature>
<evidence type="ECO:0000256" key="1">
    <source>
        <dbReference type="SAM" id="MobiDB-lite"/>
    </source>
</evidence>
<keyword evidence="2" id="KW-0732">Signal</keyword>
<feature type="compositionally biased region" description="Low complexity" evidence="1">
    <location>
        <begin position="32"/>
        <end position="45"/>
    </location>
</feature>